<keyword evidence="2" id="KW-1185">Reference proteome</keyword>
<name>A0AA88IP59_ARTSF</name>
<organism evidence="1 2">
    <name type="scientific">Artemia franciscana</name>
    <name type="common">Brine shrimp</name>
    <name type="synonym">Artemia sanfranciscana</name>
    <dbReference type="NCBI Taxonomy" id="6661"/>
    <lineage>
        <taxon>Eukaryota</taxon>
        <taxon>Metazoa</taxon>
        <taxon>Ecdysozoa</taxon>
        <taxon>Arthropoda</taxon>
        <taxon>Crustacea</taxon>
        <taxon>Branchiopoda</taxon>
        <taxon>Anostraca</taxon>
        <taxon>Artemiidae</taxon>
        <taxon>Artemia</taxon>
    </lineage>
</organism>
<feature type="non-terminal residue" evidence="1">
    <location>
        <position position="97"/>
    </location>
</feature>
<dbReference type="GO" id="GO:0003676">
    <property type="term" value="F:nucleic acid binding"/>
    <property type="evidence" value="ECO:0007669"/>
    <property type="project" value="InterPro"/>
</dbReference>
<dbReference type="EMBL" id="JAVRJZ010000001">
    <property type="protein sequence ID" value="KAK2727471.1"/>
    <property type="molecule type" value="Genomic_DNA"/>
</dbReference>
<dbReference type="Gene3D" id="3.30.420.10">
    <property type="entry name" value="Ribonuclease H-like superfamily/Ribonuclease H"/>
    <property type="match status" value="1"/>
</dbReference>
<sequence>VSKASTVFRFITSKPDQWPKSMLDRVVIAGKLEEPLKSKHGSEVAKQLEQVFSQQTFKKIHTGRGKKFLNPSVKKTLEKYQIELYHTHSHPKASFVP</sequence>
<protein>
    <submittedName>
        <fullName evidence="1">Uncharacterized protein</fullName>
    </submittedName>
</protein>
<dbReference type="SUPFAM" id="SSF53098">
    <property type="entry name" value="Ribonuclease H-like"/>
    <property type="match status" value="1"/>
</dbReference>
<feature type="non-terminal residue" evidence="1">
    <location>
        <position position="1"/>
    </location>
</feature>
<dbReference type="InterPro" id="IPR036397">
    <property type="entry name" value="RNaseH_sf"/>
</dbReference>
<gene>
    <name evidence="1" type="ORF">QYM36_008084</name>
</gene>
<dbReference type="Proteomes" id="UP001187531">
    <property type="component" value="Unassembled WGS sequence"/>
</dbReference>
<dbReference type="InterPro" id="IPR012337">
    <property type="entry name" value="RNaseH-like_sf"/>
</dbReference>
<dbReference type="AlphaFoldDB" id="A0AA88IP59"/>
<comment type="caution">
    <text evidence="1">The sequence shown here is derived from an EMBL/GenBank/DDBJ whole genome shotgun (WGS) entry which is preliminary data.</text>
</comment>
<proteinExistence type="predicted"/>
<reference evidence="1" key="1">
    <citation type="submission" date="2023-07" db="EMBL/GenBank/DDBJ databases">
        <title>Chromosome-level genome assembly of Artemia franciscana.</title>
        <authorList>
            <person name="Jo E."/>
        </authorList>
    </citation>
    <scope>NUCLEOTIDE SEQUENCE</scope>
    <source>
        <tissue evidence="1">Whole body</tissue>
    </source>
</reference>
<evidence type="ECO:0000313" key="2">
    <source>
        <dbReference type="Proteomes" id="UP001187531"/>
    </source>
</evidence>
<accession>A0AA88IP59</accession>
<evidence type="ECO:0000313" key="1">
    <source>
        <dbReference type="EMBL" id="KAK2727471.1"/>
    </source>
</evidence>